<feature type="domain" description="YHYH" evidence="2">
    <location>
        <begin position="168"/>
        <end position="264"/>
    </location>
</feature>
<sequence length="329" mass="34799">MIPKATLLCASLAALPGNVKADTNGDWLHDLNHFFEVADVRAGPEVVDCTLSEGAEAECFRITVAANPLTYTPGPWCPTHISDDSEAGGIWFLDGETVDVDGDFISRLSEIYGDTNWQLYDPDTGDIRYTGTLQECEAAARPDVDPDYQNYCVQCLPQTLPEEAVVTYVIPLEPVAASLTTPTNMSGSGVAYNGVRLDGPAPVDAILGAYTIAPFDDCGGHVNPFVGYHYHAVTDCLDEAPGVAEADNHGAPIGVAMDGFLILPHLMADGAAPENLDQCNGHAGEDGNYHYHAGEAGSNAILGCLTAQTGCTLDDPDGTCDASVRRPRP</sequence>
<gene>
    <name evidence="3" type="ORF">GCM10022404_17890</name>
</gene>
<evidence type="ECO:0000313" key="4">
    <source>
        <dbReference type="Proteomes" id="UP001399917"/>
    </source>
</evidence>
<dbReference type="Proteomes" id="UP001399917">
    <property type="component" value="Unassembled WGS sequence"/>
</dbReference>
<feature type="chain" id="PRO_5047163780" description="YHYH domain-containing protein" evidence="1">
    <location>
        <begin position="22"/>
        <end position="329"/>
    </location>
</feature>
<dbReference type="RefSeq" id="WP_344846496.1">
    <property type="nucleotide sequence ID" value="NZ_BAABDF010000007.1"/>
</dbReference>
<comment type="caution">
    <text evidence="3">The sequence shown here is derived from an EMBL/GenBank/DDBJ whole genome shotgun (WGS) entry which is preliminary data.</text>
</comment>
<organism evidence="3 4">
    <name type="scientific">Celeribacter arenosi</name>
    <dbReference type="NCBI Taxonomy" id="792649"/>
    <lineage>
        <taxon>Bacteria</taxon>
        <taxon>Pseudomonadati</taxon>
        <taxon>Pseudomonadota</taxon>
        <taxon>Alphaproteobacteria</taxon>
        <taxon>Rhodobacterales</taxon>
        <taxon>Roseobacteraceae</taxon>
        <taxon>Celeribacter</taxon>
    </lineage>
</organism>
<keyword evidence="4" id="KW-1185">Reference proteome</keyword>
<reference evidence="4" key="1">
    <citation type="journal article" date="2019" name="Int. J. Syst. Evol. Microbiol.">
        <title>The Global Catalogue of Microorganisms (GCM) 10K type strain sequencing project: providing services to taxonomists for standard genome sequencing and annotation.</title>
        <authorList>
            <consortium name="The Broad Institute Genomics Platform"/>
            <consortium name="The Broad Institute Genome Sequencing Center for Infectious Disease"/>
            <person name="Wu L."/>
            <person name="Ma J."/>
        </authorList>
    </citation>
    <scope>NUCLEOTIDE SEQUENCE [LARGE SCALE GENOMIC DNA]</scope>
    <source>
        <strain evidence="4">JCM 17190</strain>
    </source>
</reference>
<dbReference type="Pfam" id="PF14240">
    <property type="entry name" value="YHYH"/>
    <property type="match status" value="1"/>
</dbReference>
<name>A0ABP7K9H2_9RHOB</name>
<accession>A0ABP7K9H2</accession>
<evidence type="ECO:0000313" key="3">
    <source>
        <dbReference type="EMBL" id="GAA3868228.1"/>
    </source>
</evidence>
<protein>
    <recommendedName>
        <fullName evidence="2">YHYH domain-containing protein</fullName>
    </recommendedName>
</protein>
<proteinExistence type="predicted"/>
<evidence type="ECO:0000259" key="2">
    <source>
        <dbReference type="Pfam" id="PF14240"/>
    </source>
</evidence>
<keyword evidence="1" id="KW-0732">Signal</keyword>
<evidence type="ECO:0000256" key="1">
    <source>
        <dbReference type="SAM" id="SignalP"/>
    </source>
</evidence>
<dbReference type="EMBL" id="BAABDF010000007">
    <property type="protein sequence ID" value="GAA3868228.1"/>
    <property type="molecule type" value="Genomic_DNA"/>
</dbReference>
<dbReference type="InterPro" id="IPR025924">
    <property type="entry name" value="YHYH_dom"/>
</dbReference>
<feature type="signal peptide" evidence="1">
    <location>
        <begin position="1"/>
        <end position="21"/>
    </location>
</feature>